<dbReference type="OrthoDB" id="3159295at2759"/>
<reference evidence="1 2" key="1">
    <citation type="journal article" date="2018" name="Evol. Lett.">
        <title>Horizontal gene cluster transfer increased hallucinogenic mushroom diversity.</title>
        <authorList>
            <person name="Reynolds H.T."/>
            <person name="Vijayakumar V."/>
            <person name="Gluck-Thaler E."/>
            <person name="Korotkin H.B."/>
            <person name="Matheny P.B."/>
            <person name="Slot J.C."/>
        </authorList>
    </citation>
    <scope>NUCLEOTIDE SEQUENCE [LARGE SCALE GENOMIC DNA]</scope>
    <source>
        <strain evidence="1 2">SRW20</strain>
    </source>
</reference>
<evidence type="ECO:0000313" key="2">
    <source>
        <dbReference type="Proteomes" id="UP000284706"/>
    </source>
</evidence>
<accession>A0A409W1T6</accession>
<keyword evidence="2" id="KW-1185">Reference proteome</keyword>
<evidence type="ECO:0000313" key="1">
    <source>
        <dbReference type="EMBL" id="PPQ72438.1"/>
    </source>
</evidence>
<dbReference type="InParanoid" id="A0A409W1T6"/>
<comment type="caution">
    <text evidence="1">The sequence shown here is derived from an EMBL/GenBank/DDBJ whole genome shotgun (WGS) entry which is preliminary data.</text>
</comment>
<name>A0A409W1T6_9AGAR</name>
<gene>
    <name evidence="1" type="ORF">CVT26_003766</name>
</gene>
<sequence length="463" mass="52376">MPLRLDLPGDTPPLLYRRTSFLKRTRSGRPVPLPVSELKDECVAISAPDPIFPDYAKVPNELLDRIIQLYIQAAVEKGINERWSQKFVFNKYIKDSVLVSRDFRFLILRHFFSRLFFESKDDSKDLLDYLAMVEACYRTGQGFSFAGYAWTRSLYCPSFLMAANAKSLDLLTSLRDLRVDFMHSNIMLQRSCCENLFKVLSASPVVCNLTSLTLTALPRIDLHILKSIALIMPGLTRLYVSSTDGLDLDCCPECYEESSTRIFHSPVPIQFPSVLDMAVSDFCFIFSKALTALKQLFGSLLAPLEQLTHLYLGIFLSNQVLLDIHAFHDRGDSPGIKSVNSSTFEAIHECHICEMCARASTKQSELLGSLVLAHHVKSLRYIGWSSCFMMNLADGQAGADKENFVEAEWKEDDMNTLKLSHKVPKDFTCCLQDDINPFNDSFRSKTVLAIDNTGQKIRVLRVV</sequence>
<dbReference type="EMBL" id="NHYE01005457">
    <property type="protein sequence ID" value="PPQ72438.1"/>
    <property type="molecule type" value="Genomic_DNA"/>
</dbReference>
<dbReference type="AlphaFoldDB" id="A0A409W1T6"/>
<organism evidence="1 2">
    <name type="scientific">Gymnopilus dilepis</name>
    <dbReference type="NCBI Taxonomy" id="231916"/>
    <lineage>
        <taxon>Eukaryota</taxon>
        <taxon>Fungi</taxon>
        <taxon>Dikarya</taxon>
        <taxon>Basidiomycota</taxon>
        <taxon>Agaricomycotina</taxon>
        <taxon>Agaricomycetes</taxon>
        <taxon>Agaricomycetidae</taxon>
        <taxon>Agaricales</taxon>
        <taxon>Agaricineae</taxon>
        <taxon>Hymenogastraceae</taxon>
        <taxon>Gymnopilus</taxon>
    </lineage>
</organism>
<proteinExistence type="predicted"/>
<dbReference type="Proteomes" id="UP000284706">
    <property type="component" value="Unassembled WGS sequence"/>
</dbReference>
<protein>
    <submittedName>
        <fullName evidence="1">Uncharacterized protein</fullName>
    </submittedName>
</protein>